<feature type="compositionally biased region" description="Basic and acidic residues" evidence="1">
    <location>
        <begin position="109"/>
        <end position="120"/>
    </location>
</feature>
<reference evidence="2 3" key="1">
    <citation type="journal article" date="2020" name="ISME J.">
        <title>Uncovering the hidden diversity of litter-decomposition mechanisms in mushroom-forming fungi.</title>
        <authorList>
            <person name="Floudas D."/>
            <person name="Bentzer J."/>
            <person name="Ahren D."/>
            <person name="Johansson T."/>
            <person name="Persson P."/>
            <person name="Tunlid A."/>
        </authorList>
    </citation>
    <scope>NUCLEOTIDE SEQUENCE [LARGE SCALE GENOMIC DNA]</scope>
    <source>
        <strain evidence="2 3">CBS 661.87</strain>
    </source>
</reference>
<dbReference type="AlphaFoldDB" id="A0A8H5H843"/>
<keyword evidence="3" id="KW-1185">Reference proteome</keyword>
<dbReference type="Proteomes" id="UP000565441">
    <property type="component" value="Unassembled WGS sequence"/>
</dbReference>
<proteinExistence type="predicted"/>
<name>A0A8H5H843_9AGAR</name>
<accession>A0A8H5H843</accession>
<gene>
    <name evidence="2" type="ORF">D9615_007040</name>
</gene>
<dbReference type="OrthoDB" id="2959459at2759"/>
<evidence type="ECO:0000313" key="3">
    <source>
        <dbReference type="Proteomes" id="UP000565441"/>
    </source>
</evidence>
<dbReference type="EMBL" id="JAACJP010000019">
    <property type="protein sequence ID" value="KAF5378452.1"/>
    <property type="molecule type" value="Genomic_DNA"/>
</dbReference>
<comment type="caution">
    <text evidence="2">The sequence shown here is derived from an EMBL/GenBank/DDBJ whole genome shotgun (WGS) entry which is preliminary data.</text>
</comment>
<feature type="region of interest" description="Disordered" evidence="1">
    <location>
        <begin position="58"/>
        <end position="120"/>
    </location>
</feature>
<sequence>MPPSISLRRAHQPLALRTLFPTTAKEKKAAKASGGNRKWVLYLQPMLLAGQAFLQKRNANEGTALPPHDGRDARGTSTKTRSLRSSRPHTESRTPSTTDVRRGAVGYDRAPRRGVDADYV</sequence>
<evidence type="ECO:0000256" key="1">
    <source>
        <dbReference type="SAM" id="MobiDB-lite"/>
    </source>
</evidence>
<evidence type="ECO:0000313" key="2">
    <source>
        <dbReference type="EMBL" id="KAF5378452.1"/>
    </source>
</evidence>
<protein>
    <submittedName>
        <fullName evidence="2">Uncharacterized protein</fullName>
    </submittedName>
</protein>
<organism evidence="2 3">
    <name type="scientific">Tricholomella constricta</name>
    <dbReference type="NCBI Taxonomy" id="117010"/>
    <lineage>
        <taxon>Eukaryota</taxon>
        <taxon>Fungi</taxon>
        <taxon>Dikarya</taxon>
        <taxon>Basidiomycota</taxon>
        <taxon>Agaricomycotina</taxon>
        <taxon>Agaricomycetes</taxon>
        <taxon>Agaricomycetidae</taxon>
        <taxon>Agaricales</taxon>
        <taxon>Tricholomatineae</taxon>
        <taxon>Lyophyllaceae</taxon>
        <taxon>Tricholomella</taxon>
    </lineage>
</organism>